<protein>
    <recommendedName>
        <fullName evidence="3">cyclic pyranopterin monophosphate synthase</fullName>
        <ecNumber evidence="3">4.6.1.17</ecNumber>
    </recommendedName>
</protein>
<dbReference type="PANTHER" id="PTHR22960">
    <property type="entry name" value="MOLYBDOPTERIN COFACTOR SYNTHESIS PROTEIN A"/>
    <property type="match status" value="1"/>
</dbReference>
<dbReference type="SUPFAM" id="SSF55040">
    <property type="entry name" value="Molybdenum cofactor biosynthesis protein C, MoaC"/>
    <property type="match status" value="1"/>
</dbReference>
<dbReference type="PANTHER" id="PTHR22960:SF0">
    <property type="entry name" value="MOLYBDENUM COFACTOR BIOSYNTHESIS PROTEIN 1"/>
    <property type="match status" value="1"/>
</dbReference>
<comment type="catalytic activity">
    <reaction evidence="1">
        <text>(8S)-3',8-cyclo-7,8-dihydroguanosine 5'-triphosphate = cyclic pyranopterin phosphate + diphosphate</text>
        <dbReference type="Rhea" id="RHEA:49580"/>
        <dbReference type="ChEBI" id="CHEBI:33019"/>
        <dbReference type="ChEBI" id="CHEBI:59648"/>
        <dbReference type="ChEBI" id="CHEBI:131766"/>
        <dbReference type="EC" id="4.6.1.17"/>
    </reaction>
</comment>
<proteinExistence type="predicted"/>
<evidence type="ECO:0000259" key="6">
    <source>
        <dbReference type="Pfam" id="PF01967"/>
    </source>
</evidence>
<reference evidence="7 8" key="1">
    <citation type="submission" date="2024-04" db="EMBL/GenBank/DDBJ databases">
        <authorList>
            <person name="Rising A."/>
            <person name="Reimegard J."/>
            <person name="Sonavane S."/>
            <person name="Akerstrom W."/>
            <person name="Nylinder S."/>
            <person name="Hedman E."/>
            <person name="Kallberg Y."/>
        </authorList>
    </citation>
    <scope>NUCLEOTIDE SEQUENCE [LARGE SCALE GENOMIC DNA]</scope>
</reference>
<dbReference type="EC" id="4.6.1.17" evidence="3"/>
<gene>
    <name evidence="7" type="ORF">LARSCL_LOCUS20851</name>
</gene>
<name>A0AAV2BQW6_9ARAC</name>
<evidence type="ECO:0000256" key="3">
    <source>
        <dbReference type="ARBA" id="ARBA00012575"/>
    </source>
</evidence>
<dbReference type="AlphaFoldDB" id="A0AAV2BQW6"/>
<dbReference type="InterPro" id="IPR047594">
    <property type="entry name" value="MoaC_bact/euk"/>
</dbReference>
<keyword evidence="4" id="KW-0501">Molybdenum cofactor biosynthesis</keyword>
<evidence type="ECO:0000256" key="5">
    <source>
        <dbReference type="ARBA" id="ARBA00023239"/>
    </source>
</evidence>
<dbReference type="InterPro" id="IPR036522">
    <property type="entry name" value="MoaC_sf"/>
</dbReference>
<dbReference type="GO" id="GO:0006777">
    <property type="term" value="P:Mo-molybdopterin cofactor biosynthetic process"/>
    <property type="evidence" value="ECO:0007669"/>
    <property type="project" value="UniProtKB-KW"/>
</dbReference>
<dbReference type="CDD" id="cd01420">
    <property type="entry name" value="MoaC_PE"/>
    <property type="match status" value="1"/>
</dbReference>
<dbReference type="InterPro" id="IPR050105">
    <property type="entry name" value="MoCo_biosynth_MoaA/MoaC"/>
</dbReference>
<keyword evidence="8" id="KW-1185">Reference proteome</keyword>
<dbReference type="NCBIfam" id="TIGR00581">
    <property type="entry name" value="moaC"/>
    <property type="match status" value="1"/>
</dbReference>
<organism evidence="7 8">
    <name type="scientific">Larinioides sclopetarius</name>
    <dbReference type="NCBI Taxonomy" id="280406"/>
    <lineage>
        <taxon>Eukaryota</taxon>
        <taxon>Metazoa</taxon>
        <taxon>Ecdysozoa</taxon>
        <taxon>Arthropoda</taxon>
        <taxon>Chelicerata</taxon>
        <taxon>Arachnida</taxon>
        <taxon>Araneae</taxon>
        <taxon>Araneomorphae</taxon>
        <taxon>Entelegynae</taxon>
        <taxon>Araneoidea</taxon>
        <taxon>Araneidae</taxon>
        <taxon>Larinioides</taxon>
    </lineage>
</organism>
<dbReference type="Proteomes" id="UP001497382">
    <property type="component" value="Unassembled WGS sequence"/>
</dbReference>
<dbReference type="NCBIfam" id="NF006870">
    <property type="entry name" value="PRK09364.1"/>
    <property type="match status" value="1"/>
</dbReference>
<dbReference type="GO" id="GO:0061798">
    <property type="term" value="F:GTP 3',8'-cyclase activity"/>
    <property type="evidence" value="ECO:0007669"/>
    <property type="project" value="TreeGrafter"/>
</dbReference>
<comment type="caution">
    <text evidence="7">The sequence shown here is derived from an EMBL/GenBank/DDBJ whole genome shotgun (WGS) entry which is preliminary data.</text>
</comment>
<evidence type="ECO:0000313" key="7">
    <source>
        <dbReference type="EMBL" id="CAL1298468.1"/>
    </source>
</evidence>
<evidence type="ECO:0000313" key="8">
    <source>
        <dbReference type="Proteomes" id="UP001497382"/>
    </source>
</evidence>
<dbReference type="EMBL" id="CAXIEN010000462">
    <property type="protein sequence ID" value="CAL1298468.1"/>
    <property type="molecule type" value="Genomic_DNA"/>
</dbReference>
<sequence>MVDVGSKSPTVRVAEAEATVYLGPIAFRLVEQNKIKKGDVLSIANFAGIMAAKKTPDLIPLCHSIQLDQVSLNLTLDSTTFEVKIKSRVKAYDKTGVEMEALTSATVAALTVYDMCKAVTKDIIIKSVQLQLKTGGKSDFTRE</sequence>
<dbReference type="Gene3D" id="3.30.70.640">
    <property type="entry name" value="Molybdopterin cofactor biosynthesis C (MoaC) domain"/>
    <property type="match status" value="1"/>
</dbReference>
<comment type="pathway">
    <text evidence="2">Cofactor biosynthesis; molybdopterin biosynthesis.</text>
</comment>
<dbReference type="Pfam" id="PF01967">
    <property type="entry name" value="MoaC"/>
    <property type="match status" value="1"/>
</dbReference>
<evidence type="ECO:0000256" key="4">
    <source>
        <dbReference type="ARBA" id="ARBA00023150"/>
    </source>
</evidence>
<feature type="domain" description="Molybdopterin cofactor biosynthesis C (MoaC)" evidence="6">
    <location>
        <begin position="1"/>
        <end position="136"/>
    </location>
</feature>
<evidence type="ECO:0000256" key="1">
    <source>
        <dbReference type="ARBA" id="ARBA00001637"/>
    </source>
</evidence>
<keyword evidence="5" id="KW-0456">Lyase</keyword>
<dbReference type="InterPro" id="IPR023045">
    <property type="entry name" value="MoaC"/>
</dbReference>
<accession>A0AAV2BQW6</accession>
<dbReference type="GO" id="GO:0061799">
    <property type="term" value="F:cyclic pyranopterin monophosphate synthase activity"/>
    <property type="evidence" value="ECO:0007669"/>
    <property type="project" value="UniProtKB-EC"/>
</dbReference>
<dbReference type="InterPro" id="IPR002820">
    <property type="entry name" value="Mopterin_CF_biosynth-C_dom"/>
</dbReference>
<evidence type="ECO:0000256" key="2">
    <source>
        <dbReference type="ARBA" id="ARBA00005046"/>
    </source>
</evidence>